<sequence>MRQRLDGILASLNKAVMADHAAAVPGCSTVSISVSEAFSAGKHWCCFELVAPDDDDRFLVARVRLPRLVDRDSSNVTDVSTQEHIFAQWTAVQAELAAVISPQIRSVSHFSADTGPVIGGSPRPEGLVAQALQKQNSSRFATLGALVFRNIVRDTEIFKNSSSSGPPFAFSHMDMGMQNVLVDDAFNFVAFAEAERALEARDCPLRCSIAQVLEGTAARIYGLAGMIDVFRGMEEELTYEMLRLGYGLTGAEAERHVQMLAEEMHV</sequence>
<protein>
    <submittedName>
        <fullName evidence="1">Uncharacterized protein</fullName>
    </submittedName>
</protein>
<name>A0AAE0N164_9PEZI</name>
<keyword evidence="2" id="KW-1185">Reference proteome</keyword>
<proteinExistence type="predicted"/>
<comment type="caution">
    <text evidence="1">The sequence shown here is derived from an EMBL/GenBank/DDBJ whole genome shotgun (WGS) entry which is preliminary data.</text>
</comment>
<reference evidence="1" key="2">
    <citation type="submission" date="2023-06" db="EMBL/GenBank/DDBJ databases">
        <authorList>
            <consortium name="Lawrence Berkeley National Laboratory"/>
            <person name="Haridas S."/>
            <person name="Hensen N."/>
            <person name="Bonometti L."/>
            <person name="Westerberg I."/>
            <person name="Brannstrom I.O."/>
            <person name="Guillou S."/>
            <person name="Cros-Aarteil S."/>
            <person name="Calhoun S."/>
            <person name="Kuo A."/>
            <person name="Mondo S."/>
            <person name="Pangilinan J."/>
            <person name="Riley R."/>
            <person name="Labutti K."/>
            <person name="Andreopoulos B."/>
            <person name="Lipzen A."/>
            <person name="Chen C."/>
            <person name="Yanf M."/>
            <person name="Daum C."/>
            <person name="Ng V."/>
            <person name="Clum A."/>
            <person name="Steindorff A."/>
            <person name="Ohm R."/>
            <person name="Martin F."/>
            <person name="Silar P."/>
            <person name="Natvig D."/>
            <person name="Lalanne C."/>
            <person name="Gautier V."/>
            <person name="Ament-Velasquez S.L."/>
            <person name="Kruys A."/>
            <person name="Hutchinson M.I."/>
            <person name="Powell A.J."/>
            <person name="Barry K."/>
            <person name="Miller A.N."/>
            <person name="Grigoriev I.V."/>
            <person name="Debuchy R."/>
            <person name="Gladieux P."/>
            <person name="Thoren M.H."/>
            <person name="Johannesson H."/>
        </authorList>
    </citation>
    <scope>NUCLEOTIDE SEQUENCE</scope>
    <source>
        <strain evidence="1">CBS 958.72</strain>
    </source>
</reference>
<dbReference type="AlphaFoldDB" id="A0AAE0N164"/>
<reference evidence="1" key="1">
    <citation type="journal article" date="2023" name="Mol. Phylogenet. Evol.">
        <title>Genome-scale phylogeny and comparative genomics of the fungal order Sordariales.</title>
        <authorList>
            <person name="Hensen N."/>
            <person name="Bonometti L."/>
            <person name="Westerberg I."/>
            <person name="Brannstrom I.O."/>
            <person name="Guillou S."/>
            <person name="Cros-Aarteil S."/>
            <person name="Calhoun S."/>
            <person name="Haridas S."/>
            <person name="Kuo A."/>
            <person name="Mondo S."/>
            <person name="Pangilinan J."/>
            <person name="Riley R."/>
            <person name="LaButti K."/>
            <person name="Andreopoulos B."/>
            <person name="Lipzen A."/>
            <person name="Chen C."/>
            <person name="Yan M."/>
            <person name="Daum C."/>
            <person name="Ng V."/>
            <person name="Clum A."/>
            <person name="Steindorff A."/>
            <person name="Ohm R.A."/>
            <person name="Martin F."/>
            <person name="Silar P."/>
            <person name="Natvig D.O."/>
            <person name="Lalanne C."/>
            <person name="Gautier V."/>
            <person name="Ament-Velasquez S.L."/>
            <person name="Kruys A."/>
            <person name="Hutchinson M.I."/>
            <person name="Powell A.J."/>
            <person name="Barry K."/>
            <person name="Miller A.N."/>
            <person name="Grigoriev I.V."/>
            <person name="Debuchy R."/>
            <person name="Gladieux P."/>
            <person name="Hiltunen Thoren M."/>
            <person name="Johannesson H."/>
        </authorList>
    </citation>
    <scope>NUCLEOTIDE SEQUENCE</scope>
    <source>
        <strain evidence="1">CBS 958.72</strain>
    </source>
</reference>
<dbReference type="EMBL" id="JAULSN010000007">
    <property type="protein sequence ID" value="KAK3366912.1"/>
    <property type="molecule type" value="Genomic_DNA"/>
</dbReference>
<dbReference type="Proteomes" id="UP001287356">
    <property type="component" value="Unassembled WGS sequence"/>
</dbReference>
<evidence type="ECO:0000313" key="1">
    <source>
        <dbReference type="EMBL" id="KAK3366912.1"/>
    </source>
</evidence>
<organism evidence="1 2">
    <name type="scientific">Lasiosphaeria ovina</name>
    <dbReference type="NCBI Taxonomy" id="92902"/>
    <lineage>
        <taxon>Eukaryota</taxon>
        <taxon>Fungi</taxon>
        <taxon>Dikarya</taxon>
        <taxon>Ascomycota</taxon>
        <taxon>Pezizomycotina</taxon>
        <taxon>Sordariomycetes</taxon>
        <taxon>Sordariomycetidae</taxon>
        <taxon>Sordariales</taxon>
        <taxon>Lasiosphaeriaceae</taxon>
        <taxon>Lasiosphaeria</taxon>
    </lineage>
</organism>
<accession>A0AAE0N164</accession>
<evidence type="ECO:0000313" key="2">
    <source>
        <dbReference type="Proteomes" id="UP001287356"/>
    </source>
</evidence>
<gene>
    <name evidence="1" type="ORF">B0T24DRAFT_682088</name>
</gene>